<reference evidence="2" key="1">
    <citation type="submission" date="2016-04" db="EMBL/GenBank/DDBJ databases">
        <title>Cephalotus genome sequencing.</title>
        <authorList>
            <person name="Fukushima K."/>
            <person name="Hasebe M."/>
            <person name="Fang X."/>
        </authorList>
    </citation>
    <scope>NUCLEOTIDE SEQUENCE [LARGE SCALE GENOMIC DNA]</scope>
    <source>
        <strain evidence="2">cv. St1</strain>
    </source>
</reference>
<protein>
    <submittedName>
        <fullName evidence="1">Uncharacterized protein</fullName>
    </submittedName>
</protein>
<keyword evidence="2" id="KW-1185">Reference proteome</keyword>
<organism evidence="1 2">
    <name type="scientific">Cephalotus follicularis</name>
    <name type="common">Albany pitcher plant</name>
    <dbReference type="NCBI Taxonomy" id="3775"/>
    <lineage>
        <taxon>Eukaryota</taxon>
        <taxon>Viridiplantae</taxon>
        <taxon>Streptophyta</taxon>
        <taxon>Embryophyta</taxon>
        <taxon>Tracheophyta</taxon>
        <taxon>Spermatophyta</taxon>
        <taxon>Magnoliopsida</taxon>
        <taxon>eudicotyledons</taxon>
        <taxon>Gunneridae</taxon>
        <taxon>Pentapetalae</taxon>
        <taxon>rosids</taxon>
        <taxon>fabids</taxon>
        <taxon>Oxalidales</taxon>
        <taxon>Cephalotaceae</taxon>
        <taxon>Cephalotus</taxon>
    </lineage>
</organism>
<dbReference type="Pfam" id="PF22909">
    <property type="entry name" value="Caulimovir_coat_dom"/>
    <property type="match status" value="1"/>
</dbReference>
<dbReference type="Proteomes" id="UP000187406">
    <property type="component" value="Unassembled WGS sequence"/>
</dbReference>
<dbReference type="PANTHER" id="PTHR33054:SF9">
    <property type="entry name" value="CCHC-TYPE DOMAIN-CONTAINING PROTEIN"/>
    <property type="match status" value="1"/>
</dbReference>
<dbReference type="EMBL" id="BDDD01003836">
    <property type="protein sequence ID" value="GAV86248.1"/>
    <property type="molecule type" value="Genomic_DNA"/>
</dbReference>
<name>A0A1Q3D1S4_CEPFO</name>
<evidence type="ECO:0000313" key="2">
    <source>
        <dbReference type="Proteomes" id="UP000187406"/>
    </source>
</evidence>
<proteinExistence type="predicted"/>
<dbReference type="OrthoDB" id="1735266at2759"/>
<gene>
    <name evidence="1" type="ORF">CFOL_v3_29681</name>
</gene>
<evidence type="ECO:0000313" key="1">
    <source>
        <dbReference type="EMBL" id="GAV86248.1"/>
    </source>
</evidence>
<comment type="caution">
    <text evidence="1">The sequence shown here is derived from an EMBL/GenBank/DDBJ whole genome shotgun (WGS) entry which is preliminary data.</text>
</comment>
<accession>A0A1Q3D1S4</accession>
<dbReference type="InParanoid" id="A0A1Q3D1S4"/>
<sequence>MNEYHIINKLQEMTMVSNAYKNKKDTFMTKLLTREDANQPYWKEKFIIELPPLFVEKFKNKYREQYNGIVPFDILTYGDITSMITKTGLDICNDIKINKQMKIDAKLIIKN</sequence>
<dbReference type="AlphaFoldDB" id="A0A1Q3D1S4"/>
<dbReference type="PANTHER" id="PTHR33054">
    <property type="entry name" value="CCHC-TYPE DOMAIN-CONTAINING PROTEIN"/>
    <property type="match status" value="1"/>
</dbReference>